<dbReference type="GO" id="GO:0009279">
    <property type="term" value="C:cell outer membrane"/>
    <property type="evidence" value="ECO:0007669"/>
    <property type="project" value="UniProtKB-SubCell"/>
</dbReference>
<dbReference type="AlphaFoldDB" id="A0A1E5UDV7"/>
<dbReference type="RefSeq" id="WP_069798773.1">
    <property type="nucleotide sequence ID" value="NZ_CP034157.1"/>
</dbReference>
<dbReference type="STRING" id="237258.SAMN04489756_12428"/>
<feature type="domain" description="RagB/SusD" evidence="6">
    <location>
        <begin position="327"/>
        <end position="457"/>
    </location>
</feature>
<reference evidence="8 9" key="1">
    <citation type="submission" date="2016-09" db="EMBL/GenBank/DDBJ databases">
        <authorList>
            <person name="Capua I."/>
            <person name="De Benedictis P."/>
            <person name="Joannis T."/>
            <person name="Lombin L.H."/>
            <person name="Cattoli G."/>
        </authorList>
    </citation>
    <scope>NUCLEOTIDE SEQUENCE [LARGE SCALE GENOMIC DNA]</scope>
    <source>
        <strain evidence="8 9">NRS-1</strain>
    </source>
</reference>
<dbReference type="InterPro" id="IPR033985">
    <property type="entry name" value="SusD-like_N"/>
</dbReference>
<dbReference type="SUPFAM" id="SSF48452">
    <property type="entry name" value="TPR-like"/>
    <property type="match status" value="1"/>
</dbReference>
<gene>
    <name evidence="8" type="ORF">BHF72_2440</name>
</gene>
<dbReference type="Proteomes" id="UP000095601">
    <property type="component" value="Unassembled WGS sequence"/>
</dbReference>
<sequence>MKTSPFYKLFLCFIGFSMIQNCEKMIEVEEPSNQISSQKVFEDVQTADAALAALYGMLWDNSPVAGDQTGKLMGAYTDDLDYFVASSSTGLPDIYQNTQEETNPQINTYWAKSYQCILTANTILEGIRDTQTLPQKDKNRIKGEALLVRSLVCFYLQQIFGDIPFPSSTDYKINQSIGKTSGNQVLTLLENDVIEAISLLSDDYRNTERIFLNRKAGQLLLAKIYMTQHQWIKAEPVLKDIVTSPLYIYENDLSKVFNKNGKHIIWQLKPKNSGNATKEASAYYFNNTAPTSYALSTSLINVFITSDLRKQNWMAKVQVGQNVWYRADKYKNRTSNTTEYSIVFRIEEAYLLLAETYAQQDKTALALPYLNASRLRAGLSAIQLPISKNDVLNEILLESRKEFFTEMGHRFLDMKRYGILNTLQTVKPNWKTYHALWPIPQKELLLNPNLNPQNEGY</sequence>
<organism evidence="8 9">
    <name type="scientific">Cloacibacterium normanense</name>
    <dbReference type="NCBI Taxonomy" id="237258"/>
    <lineage>
        <taxon>Bacteria</taxon>
        <taxon>Pseudomonadati</taxon>
        <taxon>Bacteroidota</taxon>
        <taxon>Flavobacteriia</taxon>
        <taxon>Flavobacteriales</taxon>
        <taxon>Weeksellaceae</taxon>
    </lineage>
</organism>
<dbReference type="InterPro" id="IPR012944">
    <property type="entry name" value="SusD_RagB_dom"/>
</dbReference>
<dbReference type="Pfam" id="PF14322">
    <property type="entry name" value="SusD-like_3"/>
    <property type="match status" value="1"/>
</dbReference>
<keyword evidence="3" id="KW-0732">Signal</keyword>
<dbReference type="Pfam" id="PF07980">
    <property type="entry name" value="SusD_RagB"/>
    <property type="match status" value="1"/>
</dbReference>
<comment type="similarity">
    <text evidence="2">Belongs to the SusD family.</text>
</comment>
<protein>
    <submittedName>
        <fullName evidence="8">SusD family protein</fullName>
    </submittedName>
</protein>
<dbReference type="PATRIC" id="fig|237258.4.peg.18"/>
<evidence type="ECO:0000256" key="5">
    <source>
        <dbReference type="ARBA" id="ARBA00023237"/>
    </source>
</evidence>
<dbReference type="InterPro" id="IPR011990">
    <property type="entry name" value="TPR-like_helical_dom_sf"/>
</dbReference>
<comment type="caution">
    <text evidence="8">The sequence shown here is derived from an EMBL/GenBank/DDBJ whole genome shotgun (WGS) entry which is preliminary data.</text>
</comment>
<keyword evidence="4" id="KW-0472">Membrane</keyword>
<comment type="subcellular location">
    <subcellularLocation>
        <location evidence="1">Cell outer membrane</location>
    </subcellularLocation>
</comment>
<evidence type="ECO:0000256" key="4">
    <source>
        <dbReference type="ARBA" id="ARBA00023136"/>
    </source>
</evidence>
<dbReference type="Gene3D" id="1.25.40.390">
    <property type="match status" value="1"/>
</dbReference>
<evidence type="ECO:0000313" key="8">
    <source>
        <dbReference type="EMBL" id="OEL11086.1"/>
    </source>
</evidence>
<feature type="domain" description="SusD-like N-terminal" evidence="7">
    <location>
        <begin position="49"/>
        <end position="226"/>
    </location>
</feature>
<evidence type="ECO:0000259" key="6">
    <source>
        <dbReference type="Pfam" id="PF07980"/>
    </source>
</evidence>
<keyword evidence="9" id="KW-1185">Reference proteome</keyword>
<name>A0A1E5UDV7_9FLAO</name>
<proteinExistence type="inferred from homology"/>
<evidence type="ECO:0000256" key="1">
    <source>
        <dbReference type="ARBA" id="ARBA00004442"/>
    </source>
</evidence>
<dbReference type="EMBL" id="MKGI01000060">
    <property type="protein sequence ID" value="OEL11086.1"/>
    <property type="molecule type" value="Genomic_DNA"/>
</dbReference>
<evidence type="ECO:0000256" key="2">
    <source>
        <dbReference type="ARBA" id="ARBA00006275"/>
    </source>
</evidence>
<keyword evidence="5" id="KW-0998">Cell outer membrane</keyword>
<evidence type="ECO:0000256" key="3">
    <source>
        <dbReference type="ARBA" id="ARBA00022729"/>
    </source>
</evidence>
<evidence type="ECO:0000259" key="7">
    <source>
        <dbReference type="Pfam" id="PF14322"/>
    </source>
</evidence>
<accession>A0A1E5UDV7</accession>
<dbReference type="CDD" id="cd08977">
    <property type="entry name" value="SusD"/>
    <property type="match status" value="1"/>
</dbReference>
<evidence type="ECO:0000313" key="9">
    <source>
        <dbReference type="Proteomes" id="UP000095601"/>
    </source>
</evidence>